<evidence type="ECO:0000313" key="2">
    <source>
        <dbReference type="EMBL" id="WWC58715.1"/>
    </source>
</evidence>
<dbReference type="EMBL" id="CP144530">
    <property type="protein sequence ID" value="WWC58715.1"/>
    <property type="molecule type" value="Genomic_DNA"/>
</dbReference>
<dbReference type="KEGG" id="kdj:28964965"/>
<dbReference type="RefSeq" id="XP_018267281.1">
    <property type="nucleotide sequence ID" value="XM_018404627.1"/>
</dbReference>
<reference evidence="2" key="3">
    <citation type="submission" date="2024-02" db="EMBL/GenBank/DDBJ databases">
        <title>Comparative genomics of Cryptococcus and Kwoniella reveals pathogenesis evolution and contrasting modes of karyotype evolution via chromosome fusion or intercentromeric recombination.</title>
        <authorList>
            <person name="Coelho M.A."/>
            <person name="David-Palma M."/>
            <person name="Shea T."/>
            <person name="Bowers K."/>
            <person name="McGinley-Smith S."/>
            <person name="Mohammad A.W."/>
            <person name="Gnirke A."/>
            <person name="Yurkov A.M."/>
            <person name="Nowrousian M."/>
            <person name="Sun S."/>
            <person name="Cuomo C.A."/>
            <person name="Heitman J."/>
        </authorList>
    </citation>
    <scope>NUCLEOTIDE SEQUENCE</scope>
    <source>
        <strain evidence="2">CBS 10117</strain>
    </source>
</reference>
<dbReference type="Proteomes" id="UP000078595">
    <property type="component" value="Chromosome 1"/>
</dbReference>
<evidence type="ECO:0000313" key="3">
    <source>
        <dbReference type="Proteomes" id="UP000078595"/>
    </source>
</evidence>
<protein>
    <submittedName>
        <fullName evidence="1">Uncharacterized protein</fullName>
    </submittedName>
</protein>
<reference evidence="2" key="2">
    <citation type="submission" date="2013-07" db="EMBL/GenBank/DDBJ databases">
        <authorList>
            <consortium name="The Broad Institute Genome Sequencing Platform"/>
            <person name="Cuomo C."/>
            <person name="Litvintseva A."/>
            <person name="Chen Y."/>
            <person name="Heitman J."/>
            <person name="Sun S."/>
            <person name="Springer D."/>
            <person name="Dromer F."/>
            <person name="Young S.K."/>
            <person name="Zeng Q."/>
            <person name="Gargeya S."/>
            <person name="Fitzgerald M."/>
            <person name="Abouelleil A."/>
            <person name="Alvarado L."/>
            <person name="Berlin A.M."/>
            <person name="Chapman S.B."/>
            <person name="Dewar J."/>
            <person name="Goldberg J."/>
            <person name="Griggs A."/>
            <person name="Gujja S."/>
            <person name="Hansen M."/>
            <person name="Howarth C."/>
            <person name="Imamovic A."/>
            <person name="Larimer J."/>
            <person name="McCowan C."/>
            <person name="Murphy C."/>
            <person name="Pearson M."/>
            <person name="Priest M."/>
            <person name="Roberts A."/>
            <person name="Saif S."/>
            <person name="Shea T."/>
            <person name="Sykes S."/>
            <person name="Wortman J."/>
            <person name="Nusbaum C."/>
            <person name="Birren B."/>
        </authorList>
    </citation>
    <scope>NUCLEOTIDE SEQUENCE</scope>
    <source>
        <strain evidence="2">CBS 10117</strain>
    </source>
</reference>
<dbReference type="VEuPathDB" id="FungiDB:I303_01266"/>
<keyword evidence="3" id="KW-1185">Reference proteome</keyword>
<evidence type="ECO:0000313" key="1">
    <source>
        <dbReference type="EMBL" id="OBR89439.1"/>
    </source>
</evidence>
<dbReference type="GeneID" id="28964965"/>
<accession>A0A1A6AHA1</accession>
<gene>
    <name evidence="1" type="ORF">I303_01266</name>
    <name evidence="2" type="ORF">I303_101259</name>
</gene>
<sequence length="165" mass="18682">MSDPSWHHEPYIVRGLPPSGSATLSTLICVESRFETEELDSEGDEPSTSCRQSTTLSLLYKSPASGSFIKSEGWLKRMNSLKGAWLKKTRVYAESSEWHGYFYSVLDDSGHEGLEEWYISELGRTAVEVDIAKSGGSNFEVRYLAPQEKERMLSQDYEVFHEISL</sequence>
<name>A0A1A6AHA1_9TREE</name>
<proteinExistence type="predicted"/>
<dbReference type="EMBL" id="KI894027">
    <property type="protein sequence ID" value="OBR89439.1"/>
    <property type="molecule type" value="Genomic_DNA"/>
</dbReference>
<dbReference type="AlphaFoldDB" id="A0A1A6AHA1"/>
<reference evidence="1" key="1">
    <citation type="submission" date="2013-07" db="EMBL/GenBank/DDBJ databases">
        <title>The Genome Sequence of Cryptococcus dejecticola CBS10117.</title>
        <authorList>
            <consortium name="The Broad Institute Genome Sequencing Platform"/>
            <person name="Cuomo C."/>
            <person name="Litvintseva A."/>
            <person name="Chen Y."/>
            <person name="Heitman J."/>
            <person name="Sun S."/>
            <person name="Springer D."/>
            <person name="Dromer F."/>
            <person name="Young S.K."/>
            <person name="Zeng Q."/>
            <person name="Gargeya S."/>
            <person name="Fitzgerald M."/>
            <person name="Abouelleil A."/>
            <person name="Alvarado L."/>
            <person name="Berlin A.M."/>
            <person name="Chapman S.B."/>
            <person name="Dewar J."/>
            <person name="Goldberg J."/>
            <person name="Griggs A."/>
            <person name="Gujja S."/>
            <person name="Hansen M."/>
            <person name="Howarth C."/>
            <person name="Imamovic A."/>
            <person name="Larimer J."/>
            <person name="McCowan C."/>
            <person name="Murphy C."/>
            <person name="Pearson M."/>
            <person name="Priest M."/>
            <person name="Roberts A."/>
            <person name="Saif S."/>
            <person name="Shea T."/>
            <person name="Sykes S."/>
            <person name="Wortman J."/>
            <person name="Nusbaum C."/>
            <person name="Birren B."/>
        </authorList>
    </citation>
    <scope>NUCLEOTIDE SEQUENCE [LARGE SCALE GENOMIC DNA]</scope>
    <source>
        <strain evidence="1">CBS 10117</strain>
    </source>
</reference>
<organism evidence="1">
    <name type="scientific">Kwoniella dejecticola CBS 10117</name>
    <dbReference type="NCBI Taxonomy" id="1296121"/>
    <lineage>
        <taxon>Eukaryota</taxon>
        <taxon>Fungi</taxon>
        <taxon>Dikarya</taxon>
        <taxon>Basidiomycota</taxon>
        <taxon>Agaricomycotina</taxon>
        <taxon>Tremellomycetes</taxon>
        <taxon>Tremellales</taxon>
        <taxon>Cryptococcaceae</taxon>
        <taxon>Kwoniella</taxon>
    </lineage>
</organism>